<proteinExistence type="predicted"/>
<comment type="caution">
    <text evidence="2">The sequence shown here is derived from an EMBL/GenBank/DDBJ whole genome shotgun (WGS) entry which is preliminary data.</text>
</comment>
<dbReference type="Proteomes" id="UP001576784">
    <property type="component" value="Unassembled WGS sequence"/>
</dbReference>
<evidence type="ECO:0000256" key="1">
    <source>
        <dbReference type="SAM" id="MobiDB-lite"/>
    </source>
</evidence>
<reference evidence="2 3" key="1">
    <citation type="submission" date="2024-09" db="EMBL/GenBank/DDBJ databases">
        <title>Floridaenema gen nov. (Aerosakkonemataceae, Aerosakkonematales ord. nov., Cyanobacteria) from benthic tropical and subtropical fresh waters, with the description of four new species.</title>
        <authorList>
            <person name="Moretto J.A."/>
            <person name="Berthold D.E."/>
            <person name="Lefler F.W."/>
            <person name="Huang I.-S."/>
            <person name="Laughinghouse H. IV."/>
        </authorList>
    </citation>
    <scope>NUCLEOTIDE SEQUENCE [LARGE SCALE GENOMIC DNA]</scope>
    <source>
        <strain evidence="2 3">BLCC-F50</strain>
    </source>
</reference>
<accession>A0ABV4XVJ4</accession>
<organism evidence="2 3">
    <name type="scientific">Floridaenema flaviceps BLCC-F50</name>
    <dbReference type="NCBI Taxonomy" id="3153642"/>
    <lineage>
        <taxon>Bacteria</taxon>
        <taxon>Bacillati</taxon>
        <taxon>Cyanobacteriota</taxon>
        <taxon>Cyanophyceae</taxon>
        <taxon>Oscillatoriophycideae</taxon>
        <taxon>Aerosakkonematales</taxon>
        <taxon>Aerosakkonemataceae</taxon>
        <taxon>Floridanema</taxon>
        <taxon>Floridanema flaviceps</taxon>
    </lineage>
</organism>
<evidence type="ECO:0000313" key="3">
    <source>
        <dbReference type="Proteomes" id="UP001576784"/>
    </source>
</evidence>
<gene>
    <name evidence="2" type="ORF">ACE1CI_22825</name>
</gene>
<keyword evidence="3" id="KW-1185">Reference proteome</keyword>
<evidence type="ECO:0000313" key="2">
    <source>
        <dbReference type="EMBL" id="MFB2895751.1"/>
    </source>
</evidence>
<dbReference type="EMBL" id="JBHFNR010000168">
    <property type="protein sequence ID" value="MFB2895751.1"/>
    <property type="molecule type" value="Genomic_DNA"/>
</dbReference>
<dbReference type="RefSeq" id="WP_413265386.1">
    <property type="nucleotide sequence ID" value="NZ_JBHFNR010000168.1"/>
</dbReference>
<name>A0ABV4XVJ4_9CYAN</name>
<feature type="region of interest" description="Disordered" evidence="1">
    <location>
        <begin position="34"/>
        <end position="56"/>
    </location>
</feature>
<protein>
    <submittedName>
        <fullName evidence="2">Uncharacterized protein</fullName>
    </submittedName>
</protein>
<feature type="compositionally biased region" description="Basic and acidic residues" evidence="1">
    <location>
        <begin position="34"/>
        <end position="43"/>
    </location>
</feature>
<sequence length="56" mass="6302">MLPADGKVTLQLPPDITPGEHQVVLVIDENIKTEKPETKKERSPLNFPVHDSVMLR</sequence>